<dbReference type="AlphaFoldDB" id="A0A9P8TR14"/>
<evidence type="ECO:0008006" key="10">
    <source>
        <dbReference type="Google" id="ProtNLM"/>
    </source>
</evidence>
<reference evidence="8" key="2">
    <citation type="submission" date="2021-01" db="EMBL/GenBank/DDBJ databases">
        <authorList>
            <person name="Schikora-Tamarit M.A."/>
        </authorList>
    </citation>
    <scope>NUCLEOTIDE SEQUENCE</scope>
    <source>
        <strain evidence="8">CBS2887</strain>
    </source>
</reference>
<dbReference type="Gene3D" id="3.40.640.10">
    <property type="entry name" value="Type I PLP-dependent aspartate aminotransferase-like (Major domain)"/>
    <property type="match status" value="1"/>
</dbReference>
<dbReference type="EMBL" id="JAEUBG010000596">
    <property type="protein sequence ID" value="KAH3687890.1"/>
    <property type="molecule type" value="Genomic_DNA"/>
</dbReference>
<dbReference type="Pfam" id="PF00282">
    <property type="entry name" value="Pyridoxal_deC"/>
    <property type="match status" value="1"/>
</dbReference>
<keyword evidence="4 6" id="KW-0663">Pyridoxal phosphate</keyword>
<evidence type="ECO:0000256" key="7">
    <source>
        <dbReference type="RuleBase" id="RU000382"/>
    </source>
</evidence>
<dbReference type="Gene3D" id="3.90.1150.170">
    <property type="match status" value="1"/>
</dbReference>
<evidence type="ECO:0000256" key="1">
    <source>
        <dbReference type="ARBA" id="ARBA00001933"/>
    </source>
</evidence>
<dbReference type="PANTHER" id="PTHR45677:SF8">
    <property type="entry name" value="CYSTEINE SULFINIC ACID DECARBOXYLASE"/>
    <property type="match status" value="1"/>
</dbReference>
<comment type="caution">
    <text evidence="8">The sequence shown here is derived from an EMBL/GenBank/DDBJ whole genome shotgun (WGS) entry which is preliminary data.</text>
</comment>
<sequence length="495" mass="54874">MTADKIFSTLESNRVEELDDLLTQLKPLILSHIAESEKPKASLGSRLPPRDLQEKIPLETPIKGYGKDGVYELFETILQNSVVTWHPGFLDKLYAGTNPIGVISDLLLSLLNTNSHVYTVSPLVTMIEKKVSKEYAALFGFHGKYAGGLTFSGGSWSNITSLHVARSMLHPETKTDGNTDKKFAIFTSKHSHYSVEKAAILLGMGSKSVWKVEVDVSGCMNVNDLESKILQSIKEGFTPLYVNSTAGTTVLGSFDPLEQISEVSKRYKLWHHVDGSWGGNAVFSTKYKYKLQGSHLADSITSNPHKLLGVPATCSFLLLPDERVFQTANSLSAPYLFHNVQEQEDTFYDLADGTMGCGRRPDSLKLYLGWYYYGSQGYEERINHAFDIAGYFADKVSQNKKQFKLVSSNPPPALQVCFFFNKDGQFEDGAVNTNTTREIVAKLHQSGRFLIDYSPAHGVEGGEFFRVVFNSPIVNSDLADELYSAIIQIGNTLDA</sequence>
<feature type="modified residue" description="N6-(pyridoxal phosphate)lysine" evidence="6">
    <location>
        <position position="306"/>
    </location>
</feature>
<evidence type="ECO:0000256" key="2">
    <source>
        <dbReference type="ARBA" id="ARBA00009533"/>
    </source>
</evidence>
<dbReference type="PANTHER" id="PTHR45677">
    <property type="entry name" value="GLUTAMATE DECARBOXYLASE-RELATED"/>
    <property type="match status" value="1"/>
</dbReference>
<evidence type="ECO:0000256" key="4">
    <source>
        <dbReference type="ARBA" id="ARBA00022898"/>
    </source>
</evidence>
<evidence type="ECO:0000313" key="8">
    <source>
        <dbReference type="EMBL" id="KAH3687890.1"/>
    </source>
</evidence>
<proteinExistence type="inferred from homology"/>
<dbReference type="SUPFAM" id="SSF53383">
    <property type="entry name" value="PLP-dependent transferases"/>
    <property type="match status" value="1"/>
</dbReference>
<dbReference type="GO" id="GO:0016831">
    <property type="term" value="F:carboxy-lyase activity"/>
    <property type="evidence" value="ECO:0007669"/>
    <property type="project" value="UniProtKB-KW"/>
</dbReference>
<evidence type="ECO:0000256" key="3">
    <source>
        <dbReference type="ARBA" id="ARBA00022793"/>
    </source>
</evidence>
<dbReference type="Proteomes" id="UP000774326">
    <property type="component" value="Unassembled WGS sequence"/>
</dbReference>
<accession>A0A9P8TR14</accession>
<comment type="similarity">
    <text evidence="2 7">Belongs to the group II decarboxylase family.</text>
</comment>
<protein>
    <recommendedName>
        <fullName evidence="10">Glutamate decarboxylase</fullName>
    </recommendedName>
</protein>
<keyword evidence="3" id="KW-0210">Decarboxylase</keyword>
<dbReference type="InterPro" id="IPR015424">
    <property type="entry name" value="PyrdxlP-dep_Trfase"/>
</dbReference>
<evidence type="ECO:0000256" key="6">
    <source>
        <dbReference type="PIRSR" id="PIRSR602129-50"/>
    </source>
</evidence>
<keyword evidence="9" id="KW-1185">Reference proteome</keyword>
<dbReference type="InterPro" id="IPR015421">
    <property type="entry name" value="PyrdxlP-dep_Trfase_major"/>
</dbReference>
<dbReference type="GO" id="GO:0019752">
    <property type="term" value="P:carboxylic acid metabolic process"/>
    <property type="evidence" value="ECO:0007669"/>
    <property type="project" value="InterPro"/>
</dbReference>
<evidence type="ECO:0000313" key="9">
    <source>
        <dbReference type="Proteomes" id="UP000774326"/>
    </source>
</evidence>
<keyword evidence="5 7" id="KW-0456">Lyase</keyword>
<dbReference type="GO" id="GO:0030170">
    <property type="term" value="F:pyridoxal phosphate binding"/>
    <property type="evidence" value="ECO:0007669"/>
    <property type="project" value="InterPro"/>
</dbReference>
<dbReference type="GO" id="GO:0005737">
    <property type="term" value="C:cytoplasm"/>
    <property type="evidence" value="ECO:0007669"/>
    <property type="project" value="TreeGrafter"/>
</dbReference>
<comment type="cofactor">
    <cofactor evidence="1 6 7">
        <name>pyridoxal 5'-phosphate</name>
        <dbReference type="ChEBI" id="CHEBI:597326"/>
    </cofactor>
</comment>
<dbReference type="InterPro" id="IPR002129">
    <property type="entry name" value="PyrdxlP-dep_de-COase"/>
</dbReference>
<evidence type="ECO:0000256" key="5">
    <source>
        <dbReference type="ARBA" id="ARBA00023239"/>
    </source>
</evidence>
<organism evidence="8 9">
    <name type="scientific">Wickerhamomyces pijperi</name>
    <name type="common">Yeast</name>
    <name type="synonym">Pichia pijperi</name>
    <dbReference type="NCBI Taxonomy" id="599730"/>
    <lineage>
        <taxon>Eukaryota</taxon>
        <taxon>Fungi</taxon>
        <taxon>Dikarya</taxon>
        <taxon>Ascomycota</taxon>
        <taxon>Saccharomycotina</taxon>
        <taxon>Saccharomycetes</taxon>
        <taxon>Phaffomycetales</taxon>
        <taxon>Wickerhamomycetaceae</taxon>
        <taxon>Wickerhamomyces</taxon>
    </lineage>
</organism>
<name>A0A9P8TR14_WICPI</name>
<gene>
    <name evidence="8" type="ORF">WICPIJ_001107</name>
</gene>
<dbReference type="OrthoDB" id="2161780at2759"/>
<reference evidence="8" key="1">
    <citation type="journal article" date="2021" name="Open Biol.">
        <title>Shared evolutionary footprints suggest mitochondrial oxidative damage underlies multiple complex I losses in fungi.</title>
        <authorList>
            <person name="Schikora-Tamarit M.A."/>
            <person name="Marcet-Houben M."/>
            <person name="Nosek J."/>
            <person name="Gabaldon T."/>
        </authorList>
    </citation>
    <scope>NUCLEOTIDE SEQUENCE</scope>
    <source>
        <strain evidence="8">CBS2887</strain>
    </source>
</reference>